<accession>A0ABR4FYN8</accession>
<dbReference type="PANTHER" id="PTHR46082">
    <property type="entry name" value="ATP/GTP-BINDING PROTEIN-RELATED"/>
    <property type="match status" value="1"/>
</dbReference>
<dbReference type="Pfam" id="PF13424">
    <property type="entry name" value="TPR_12"/>
    <property type="match status" value="2"/>
</dbReference>
<dbReference type="Gene3D" id="1.25.40.10">
    <property type="entry name" value="Tetratricopeptide repeat domain"/>
    <property type="match status" value="2"/>
</dbReference>
<evidence type="ECO:0008006" key="3">
    <source>
        <dbReference type="Google" id="ProtNLM"/>
    </source>
</evidence>
<dbReference type="EMBL" id="JBFTWV010000086">
    <property type="protein sequence ID" value="KAL2788038.1"/>
    <property type="molecule type" value="Genomic_DNA"/>
</dbReference>
<dbReference type="InterPro" id="IPR011990">
    <property type="entry name" value="TPR-like_helical_dom_sf"/>
</dbReference>
<protein>
    <recommendedName>
        <fullName evidence="3">TPR domain protein</fullName>
    </recommendedName>
</protein>
<evidence type="ECO:0000313" key="2">
    <source>
        <dbReference type="Proteomes" id="UP001610563"/>
    </source>
</evidence>
<dbReference type="InterPro" id="IPR053137">
    <property type="entry name" value="NLR-like"/>
</dbReference>
<organism evidence="1 2">
    <name type="scientific">Aspergillus keveii</name>
    <dbReference type="NCBI Taxonomy" id="714993"/>
    <lineage>
        <taxon>Eukaryota</taxon>
        <taxon>Fungi</taxon>
        <taxon>Dikarya</taxon>
        <taxon>Ascomycota</taxon>
        <taxon>Pezizomycotina</taxon>
        <taxon>Eurotiomycetes</taxon>
        <taxon>Eurotiomycetidae</taxon>
        <taxon>Eurotiales</taxon>
        <taxon>Aspergillaceae</taxon>
        <taxon>Aspergillus</taxon>
        <taxon>Aspergillus subgen. Nidulantes</taxon>
    </lineage>
</organism>
<reference evidence="1 2" key="1">
    <citation type="submission" date="2024-07" db="EMBL/GenBank/DDBJ databases">
        <title>Section-level genome sequencing and comparative genomics of Aspergillus sections Usti and Cavernicolus.</title>
        <authorList>
            <consortium name="Lawrence Berkeley National Laboratory"/>
            <person name="Nybo J.L."/>
            <person name="Vesth T.C."/>
            <person name="Theobald S."/>
            <person name="Frisvad J.C."/>
            <person name="Larsen T.O."/>
            <person name="Kjaerboelling I."/>
            <person name="Rothschild-Mancinelli K."/>
            <person name="Lyhne E.K."/>
            <person name="Kogle M.E."/>
            <person name="Barry K."/>
            <person name="Clum A."/>
            <person name="Na H."/>
            <person name="Ledsgaard L."/>
            <person name="Lin J."/>
            <person name="Lipzen A."/>
            <person name="Kuo A."/>
            <person name="Riley R."/>
            <person name="Mondo S."/>
            <person name="Labutti K."/>
            <person name="Haridas S."/>
            <person name="Pangalinan J."/>
            <person name="Salamov A.A."/>
            <person name="Simmons B.A."/>
            <person name="Magnuson J.K."/>
            <person name="Chen J."/>
            <person name="Drula E."/>
            <person name="Henrissat B."/>
            <person name="Wiebenga A."/>
            <person name="Lubbers R.J."/>
            <person name="Gomes A.C."/>
            <person name="Makela M.R."/>
            <person name="Stajich J."/>
            <person name="Grigoriev I.V."/>
            <person name="Mortensen U.H."/>
            <person name="De Vries R.P."/>
            <person name="Baker S.E."/>
            <person name="Andersen M.R."/>
        </authorList>
    </citation>
    <scope>NUCLEOTIDE SEQUENCE [LARGE SCALE GENOMIC DNA]</scope>
    <source>
        <strain evidence="1 2">CBS 209.92</strain>
    </source>
</reference>
<sequence length="331" mass="37126">MADASPRQQIQSLLDESEQLEDTGQWNESVALLLEALRLCDEHYGPNRAETHSVQTALAFSYRAQGRYQDSERLDREVLAGRQRILGDDHVKTAKSLGNLALDLKGQGRYAEGLELERKGLEIMLEVEGEEAVPTLTNMSNLANSLSNHERYAEAAELHEKVLEIRTRLFGADDPLTIVSQDLLAIDLRSLGQIERAIELQGSAVEKARSTLGETHETTIRCVINLADTYGKEDTDEGTARSISLLERALQSLQGRSQEDTPLTVGLKNNLGVAYAFDGRFQEARSLLEFCYDWSKQRLGREHPRTQQTTESLAWVMEQMGYLVRLPIINV</sequence>
<keyword evidence="2" id="KW-1185">Reference proteome</keyword>
<dbReference type="PANTHER" id="PTHR46082:SF6">
    <property type="entry name" value="AAA+ ATPASE DOMAIN-CONTAINING PROTEIN-RELATED"/>
    <property type="match status" value="1"/>
</dbReference>
<proteinExistence type="predicted"/>
<comment type="caution">
    <text evidence="1">The sequence shown here is derived from an EMBL/GenBank/DDBJ whole genome shotgun (WGS) entry which is preliminary data.</text>
</comment>
<dbReference type="Proteomes" id="UP001610563">
    <property type="component" value="Unassembled WGS sequence"/>
</dbReference>
<dbReference type="SUPFAM" id="SSF48452">
    <property type="entry name" value="TPR-like"/>
    <property type="match status" value="2"/>
</dbReference>
<evidence type="ECO:0000313" key="1">
    <source>
        <dbReference type="EMBL" id="KAL2788038.1"/>
    </source>
</evidence>
<name>A0ABR4FYN8_9EURO</name>
<dbReference type="Pfam" id="PF13374">
    <property type="entry name" value="TPR_10"/>
    <property type="match status" value="1"/>
</dbReference>
<gene>
    <name evidence="1" type="ORF">BJX66DRAFT_266990</name>
</gene>